<keyword evidence="1" id="KW-1133">Transmembrane helix</keyword>
<gene>
    <name evidence="4" type="ORF">H8E23_06605</name>
</gene>
<evidence type="ECO:0000259" key="3">
    <source>
        <dbReference type="Pfam" id="PF04536"/>
    </source>
</evidence>
<feature type="domain" description="TPM" evidence="3">
    <location>
        <begin position="37"/>
        <end position="157"/>
    </location>
</feature>
<dbReference type="Pfam" id="PF04536">
    <property type="entry name" value="TPM_phosphatase"/>
    <property type="match status" value="1"/>
</dbReference>
<feature type="transmembrane region" description="Helical" evidence="1">
    <location>
        <begin position="148"/>
        <end position="171"/>
    </location>
</feature>
<comment type="caution">
    <text evidence="4">The sequence shown here is derived from an EMBL/GenBank/DDBJ whole genome shotgun (WGS) entry which is preliminary data.</text>
</comment>
<name>A0A8J6NMV7_9BACT</name>
<feature type="transmembrane region" description="Helical" evidence="1">
    <location>
        <begin position="192"/>
        <end position="210"/>
    </location>
</feature>
<evidence type="ECO:0000313" key="5">
    <source>
        <dbReference type="Proteomes" id="UP000603434"/>
    </source>
</evidence>
<dbReference type="InterPro" id="IPR007621">
    <property type="entry name" value="TPM_dom"/>
</dbReference>
<dbReference type="AlphaFoldDB" id="A0A8J6NMV7"/>
<reference evidence="4 5" key="1">
    <citation type="submission" date="2020-08" db="EMBL/GenBank/DDBJ databases">
        <title>Bridging the membrane lipid divide: bacteria of the FCB group superphylum have the potential to synthesize archaeal ether lipids.</title>
        <authorList>
            <person name="Villanueva L."/>
            <person name="Von Meijenfeldt F.A.B."/>
            <person name="Westbye A.B."/>
            <person name="Yadav S."/>
            <person name="Hopmans E.C."/>
            <person name="Dutilh B.E."/>
            <person name="Sinninghe Damste J.S."/>
        </authorList>
    </citation>
    <scope>NUCLEOTIDE SEQUENCE [LARGE SCALE GENOMIC DNA]</scope>
    <source>
        <strain evidence="4">NIOZ-UU30</strain>
    </source>
</reference>
<dbReference type="EMBL" id="JACNJH010000118">
    <property type="protein sequence ID" value="MBC8361049.1"/>
    <property type="molecule type" value="Genomic_DNA"/>
</dbReference>
<keyword evidence="2" id="KW-0732">Signal</keyword>
<dbReference type="Proteomes" id="UP000603434">
    <property type="component" value="Unassembled WGS sequence"/>
</dbReference>
<dbReference type="PANTHER" id="PTHR30373">
    <property type="entry name" value="UPF0603 PROTEIN YGCG"/>
    <property type="match status" value="1"/>
</dbReference>
<evidence type="ECO:0000256" key="2">
    <source>
        <dbReference type="SAM" id="SignalP"/>
    </source>
</evidence>
<keyword evidence="1" id="KW-0812">Transmembrane</keyword>
<accession>A0A8J6NMV7</accession>
<protein>
    <submittedName>
        <fullName evidence="4">TPM domain-containing protein</fullName>
    </submittedName>
</protein>
<evidence type="ECO:0000256" key="1">
    <source>
        <dbReference type="SAM" id="Phobius"/>
    </source>
</evidence>
<dbReference type="PANTHER" id="PTHR30373:SF2">
    <property type="entry name" value="UPF0603 PROTEIN YGCG"/>
    <property type="match status" value="1"/>
</dbReference>
<dbReference type="Gene3D" id="3.10.310.50">
    <property type="match status" value="1"/>
</dbReference>
<sequence length="262" mass="28026">MKFKNSPAAFLAILLLCLLVVPCAHSISLPDRPSAYVIDLAGIVDNSTENRLNSYLKELEQKTTAQFIILTIKSLEGESIEDFAIKIAHDKWKLGQRGKDNGLLLLIAVNDHKYRIEVGYGLEGVLPDSMVGEIGRSLMVPFFKKSDYSSGIFSAALVMANTIAADAGVKIAGMPTMKRRVEPLKQNQPRSLLHTVITTVFLLILLVMFIKHPRLFFLLFLFSSMGRGGAWGGGGGFGRGGFGSFGGGGGGGFGGGGASGGW</sequence>
<feature type="chain" id="PRO_5035296417" evidence="2">
    <location>
        <begin position="27"/>
        <end position="262"/>
    </location>
</feature>
<proteinExistence type="predicted"/>
<organism evidence="4 5">
    <name type="scientific">Candidatus Desulfatibia profunda</name>
    <dbReference type="NCBI Taxonomy" id="2841695"/>
    <lineage>
        <taxon>Bacteria</taxon>
        <taxon>Pseudomonadati</taxon>
        <taxon>Thermodesulfobacteriota</taxon>
        <taxon>Desulfobacteria</taxon>
        <taxon>Desulfobacterales</taxon>
        <taxon>Desulfobacterales incertae sedis</taxon>
        <taxon>Candidatus Desulfatibia</taxon>
    </lineage>
</organism>
<evidence type="ECO:0000313" key="4">
    <source>
        <dbReference type="EMBL" id="MBC8361049.1"/>
    </source>
</evidence>
<feature type="signal peptide" evidence="2">
    <location>
        <begin position="1"/>
        <end position="26"/>
    </location>
</feature>
<keyword evidence="1" id="KW-0472">Membrane</keyword>